<keyword evidence="2" id="KW-0812">Transmembrane</keyword>
<feature type="transmembrane region" description="Helical" evidence="2">
    <location>
        <begin position="41"/>
        <end position="60"/>
    </location>
</feature>
<keyword evidence="2" id="KW-0472">Membrane</keyword>
<organism evidence="3 4">
    <name type="scientific">Herbaspirillum huttiense</name>
    <dbReference type="NCBI Taxonomy" id="863372"/>
    <lineage>
        <taxon>Bacteria</taxon>
        <taxon>Pseudomonadati</taxon>
        <taxon>Pseudomonadota</taxon>
        <taxon>Betaproteobacteria</taxon>
        <taxon>Burkholderiales</taxon>
        <taxon>Oxalobacteraceae</taxon>
        <taxon>Herbaspirillum</taxon>
    </lineage>
</organism>
<evidence type="ECO:0000313" key="3">
    <source>
        <dbReference type="EMBL" id="MDR9836992.1"/>
    </source>
</evidence>
<evidence type="ECO:0000256" key="1">
    <source>
        <dbReference type="SAM" id="MobiDB-lite"/>
    </source>
</evidence>
<evidence type="ECO:0000256" key="2">
    <source>
        <dbReference type="SAM" id="Phobius"/>
    </source>
</evidence>
<gene>
    <name evidence="3" type="ORF">RI046_14895</name>
</gene>
<protein>
    <submittedName>
        <fullName evidence="3">Uncharacterized protein</fullName>
    </submittedName>
</protein>
<dbReference type="AlphaFoldDB" id="A0AAJ2H584"/>
<accession>A0AAJ2H584</accession>
<evidence type="ECO:0000313" key="4">
    <source>
        <dbReference type="Proteomes" id="UP001246152"/>
    </source>
</evidence>
<dbReference type="Proteomes" id="UP001246152">
    <property type="component" value="Unassembled WGS sequence"/>
</dbReference>
<feature type="transmembrane region" description="Helical" evidence="2">
    <location>
        <begin position="72"/>
        <end position="96"/>
    </location>
</feature>
<reference evidence="3" key="1">
    <citation type="submission" date="2023-04" db="EMBL/GenBank/DDBJ databases">
        <title>Description of first Herbaspirillum huttiense subsp. nephrolepsisexaltata and Herbaspirillum huttiense subsp. lycopersicon.</title>
        <authorList>
            <person name="Poudel M."/>
            <person name="Sharma A."/>
            <person name="Goss E."/>
            <person name="Tapia J.H."/>
            <person name="Harmon C.M."/>
            <person name="Jones J.B."/>
        </authorList>
    </citation>
    <scope>NUCLEOTIDE SEQUENCE</scope>
    <source>
        <strain evidence="3">G21-1742</strain>
    </source>
</reference>
<proteinExistence type="predicted"/>
<comment type="caution">
    <text evidence="3">The sequence shown here is derived from an EMBL/GenBank/DDBJ whole genome shotgun (WGS) entry which is preliminary data.</text>
</comment>
<feature type="region of interest" description="Disordered" evidence="1">
    <location>
        <begin position="1"/>
        <end position="20"/>
    </location>
</feature>
<dbReference type="EMBL" id="JAVLSM010000007">
    <property type="protein sequence ID" value="MDR9836992.1"/>
    <property type="molecule type" value="Genomic_DNA"/>
</dbReference>
<name>A0AAJ2H584_9BURK</name>
<keyword evidence="2" id="KW-1133">Transmembrane helix</keyword>
<sequence>MNRNQRRLPMDGSEQQSGRLLGHLPTGVRAEQYLRWRRQRIGALALTTVGFVVVAMLALFCKNFVSAFPGDLGSTVAVCVALLGTFICLLGLRLIYEFGPGPGLKYTRSKN</sequence>